<feature type="domain" description="S1 motif" evidence="7">
    <location>
        <begin position="147"/>
        <end position="213"/>
    </location>
</feature>
<keyword evidence="3" id="KW-0694">RNA-binding</keyword>
<feature type="compositionally biased region" description="Low complexity" evidence="6">
    <location>
        <begin position="8"/>
        <end position="17"/>
    </location>
</feature>
<feature type="domain" description="S1 motif" evidence="7">
    <location>
        <begin position="65"/>
        <end position="129"/>
    </location>
</feature>
<dbReference type="SMART" id="SM00316">
    <property type="entry name" value="S1"/>
    <property type="match status" value="4"/>
</dbReference>
<accession>A0A382HJW4</accession>
<dbReference type="Pfam" id="PF00575">
    <property type="entry name" value="S1"/>
    <property type="match status" value="4"/>
</dbReference>
<organism evidence="8">
    <name type="scientific">marine metagenome</name>
    <dbReference type="NCBI Taxonomy" id="408172"/>
    <lineage>
        <taxon>unclassified sequences</taxon>
        <taxon>metagenomes</taxon>
        <taxon>ecological metagenomes</taxon>
    </lineage>
</organism>
<protein>
    <recommendedName>
        <fullName evidence="7">S1 motif domain-containing protein</fullName>
    </recommendedName>
</protein>
<dbReference type="GO" id="GO:0003729">
    <property type="term" value="F:mRNA binding"/>
    <property type="evidence" value="ECO:0007669"/>
    <property type="project" value="TreeGrafter"/>
</dbReference>
<dbReference type="FunFam" id="2.40.50.140:FF:000018">
    <property type="entry name" value="30S ribosomal protein S1"/>
    <property type="match status" value="1"/>
</dbReference>
<feature type="domain" description="S1 motif" evidence="7">
    <location>
        <begin position="319"/>
        <end position="389"/>
    </location>
</feature>
<dbReference type="NCBIfam" id="NF004952">
    <property type="entry name" value="PRK06299.1-2"/>
    <property type="match status" value="1"/>
</dbReference>
<name>A0A382HJW4_9ZZZZ</name>
<dbReference type="InterPro" id="IPR003029">
    <property type="entry name" value="S1_domain"/>
</dbReference>
<evidence type="ECO:0000256" key="6">
    <source>
        <dbReference type="SAM" id="MobiDB-lite"/>
    </source>
</evidence>
<dbReference type="CDD" id="cd05687">
    <property type="entry name" value="S1_RPS1_repeat_ec1_hs1"/>
    <property type="match status" value="1"/>
</dbReference>
<evidence type="ECO:0000313" key="8">
    <source>
        <dbReference type="EMBL" id="SVB87479.1"/>
    </source>
</evidence>
<dbReference type="PROSITE" id="PS50126">
    <property type="entry name" value="S1"/>
    <property type="match status" value="4"/>
</dbReference>
<dbReference type="Gene3D" id="2.40.50.140">
    <property type="entry name" value="Nucleic acid-binding proteins"/>
    <property type="match status" value="4"/>
</dbReference>
<feature type="non-terminal residue" evidence="8">
    <location>
        <position position="406"/>
    </location>
</feature>
<evidence type="ECO:0000259" key="7">
    <source>
        <dbReference type="PROSITE" id="PS50126"/>
    </source>
</evidence>
<dbReference type="InterPro" id="IPR035104">
    <property type="entry name" value="Ribosomal_protein_S1-like"/>
</dbReference>
<keyword evidence="2" id="KW-0677">Repeat</keyword>
<dbReference type="GO" id="GO:0003735">
    <property type="term" value="F:structural constituent of ribosome"/>
    <property type="evidence" value="ECO:0007669"/>
    <property type="project" value="TreeGrafter"/>
</dbReference>
<dbReference type="PANTHER" id="PTHR10724">
    <property type="entry name" value="30S RIBOSOMAL PROTEIN S1"/>
    <property type="match status" value="1"/>
</dbReference>
<dbReference type="InterPro" id="IPR050437">
    <property type="entry name" value="Ribos_protein_bS1-like"/>
</dbReference>
<dbReference type="GO" id="GO:0022627">
    <property type="term" value="C:cytosolic small ribosomal subunit"/>
    <property type="evidence" value="ECO:0007669"/>
    <property type="project" value="TreeGrafter"/>
</dbReference>
<evidence type="ECO:0000256" key="1">
    <source>
        <dbReference type="ARBA" id="ARBA00006767"/>
    </source>
</evidence>
<dbReference type="PANTHER" id="PTHR10724:SF7">
    <property type="entry name" value="SMALL RIBOSOMAL SUBUNIT PROTEIN BS1C"/>
    <property type="match status" value="1"/>
</dbReference>
<evidence type="ECO:0000256" key="4">
    <source>
        <dbReference type="ARBA" id="ARBA00022980"/>
    </source>
</evidence>
<proteinExistence type="inferred from homology"/>
<dbReference type="CDD" id="cd05688">
    <property type="entry name" value="S1_RPS1_repeat_ec3"/>
    <property type="match status" value="1"/>
</dbReference>
<keyword evidence="5" id="KW-0687">Ribonucleoprotein</keyword>
<gene>
    <name evidence="8" type="ORF">METZ01_LOCUS240333</name>
</gene>
<evidence type="ECO:0000256" key="3">
    <source>
        <dbReference type="ARBA" id="ARBA00022884"/>
    </source>
</evidence>
<sequence>MTEETAVEEAPAVEAPPSGDATAVAEKPVYGQISIEEFEVSEYSETEQEQLEAMYDESFSGIRQGEIVQGRVVNINPNEILVDIGFKSEGAISIREFGDDPTSIEIGQEVEVFLENVEDLEGRVVLSKQKADFMRVWDGIKEAHDNGTTVRGRLMRRIKGGIVVDLLGVEAFLPGSQIDIRQVKNFDQYLGNEYEFKIIKLNKARRNIVVSRRSVLEEEREKMRGELVSELEDGQLREGVVKNITDFGAFIDLGGLDGLLHITDMSWGRASHPSEMVSIGDRIRVKVLNYDRERERISLGLKQLTPHPWENIGDKYPETTTTQGKVVSITDYGAFVELEEGIEGLVHISEMSWTQHVRHPSKLVSIGDMVDVVVLKLDVENQKISLGMKQTDPDPWETLDARYPSG</sequence>
<reference evidence="8" key="1">
    <citation type="submission" date="2018-05" db="EMBL/GenBank/DDBJ databases">
        <authorList>
            <person name="Lanie J.A."/>
            <person name="Ng W.-L."/>
            <person name="Kazmierczak K.M."/>
            <person name="Andrzejewski T.M."/>
            <person name="Davidsen T.M."/>
            <person name="Wayne K.J."/>
            <person name="Tettelin H."/>
            <person name="Glass J.I."/>
            <person name="Rusch D."/>
            <person name="Podicherti R."/>
            <person name="Tsui H.-C.T."/>
            <person name="Winkler M.E."/>
        </authorList>
    </citation>
    <scope>NUCLEOTIDE SEQUENCE</scope>
</reference>
<dbReference type="PRINTS" id="PR00681">
    <property type="entry name" value="RIBOSOMALS1"/>
</dbReference>
<dbReference type="AlphaFoldDB" id="A0A382HJW4"/>
<dbReference type="InterPro" id="IPR012340">
    <property type="entry name" value="NA-bd_OB-fold"/>
</dbReference>
<evidence type="ECO:0000256" key="5">
    <source>
        <dbReference type="ARBA" id="ARBA00023274"/>
    </source>
</evidence>
<dbReference type="GO" id="GO:0006412">
    <property type="term" value="P:translation"/>
    <property type="evidence" value="ECO:0007669"/>
    <property type="project" value="TreeGrafter"/>
</dbReference>
<feature type="region of interest" description="Disordered" evidence="6">
    <location>
        <begin position="1"/>
        <end position="21"/>
    </location>
</feature>
<keyword evidence="4" id="KW-0689">Ribosomal protein</keyword>
<comment type="similarity">
    <text evidence="1">Belongs to the bacterial ribosomal protein bS1 family.</text>
</comment>
<dbReference type="EMBL" id="UINC01061665">
    <property type="protein sequence ID" value="SVB87479.1"/>
    <property type="molecule type" value="Genomic_DNA"/>
</dbReference>
<dbReference type="SUPFAM" id="SSF50249">
    <property type="entry name" value="Nucleic acid-binding proteins"/>
    <property type="match status" value="4"/>
</dbReference>
<dbReference type="FunFam" id="2.40.50.140:FF:000011">
    <property type="entry name" value="30S ribosomal protein S1"/>
    <property type="match status" value="1"/>
</dbReference>
<evidence type="ECO:0000256" key="2">
    <source>
        <dbReference type="ARBA" id="ARBA00022737"/>
    </source>
</evidence>
<dbReference type="CDD" id="cd04465">
    <property type="entry name" value="S1_RPS1_repeat_ec2_hs2"/>
    <property type="match status" value="1"/>
</dbReference>
<feature type="domain" description="S1 motif" evidence="7">
    <location>
        <begin position="234"/>
        <end position="302"/>
    </location>
</feature>